<evidence type="ECO:0000256" key="9">
    <source>
        <dbReference type="ARBA" id="ARBA00023136"/>
    </source>
</evidence>
<keyword evidence="5" id="KW-1003">Cell membrane</keyword>
<evidence type="ECO:0000256" key="6">
    <source>
        <dbReference type="ARBA" id="ARBA00022500"/>
    </source>
</evidence>
<organism evidence="12 13">
    <name type="scientific">Shewanella intestini</name>
    <dbReference type="NCBI Taxonomy" id="2017544"/>
    <lineage>
        <taxon>Bacteria</taxon>
        <taxon>Pseudomonadati</taxon>
        <taxon>Pseudomonadota</taxon>
        <taxon>Gammaproteobacteria</taxon>
        <taxon>Alteromonadales</taxon>
        <taxon>Shewanellaceae</taxon>
        <taxon>Shewanella</taxon>
    </lineage>
</organism>
<keyword evidence="12" id="KW-0969">Cilium</keyword>
<protein>
    <recommendedName>
        <fullName evidence="3">Flagellar FliJ protein</fullName>
    </recommendedName>
</protein>
<evidence type="ECO:0000256" key="5">
    <source>
        <dbReference type="ARBA" id="ARBA00022475"/>
    </source>
</evidence>
<dbReference type="PRINTS" id="PR01004">
    <property type="entry name" value="FLGFLIJ"/>
</dbReference>
<dbReference type="InterPro" id="IPR053716">
    <property type="entry name" value="Flag_assembly_chemotaxis_eff"/>
</dbReference>
<dbReference type="PANTHER" id="PTHR38786:SF1">
    <property type="entry name" value="FLAGELLAR FLIJ PROTEIN"/>
    <property type="match status" value="1"/>
</dbReference>
<keyword evidence="10" id="KW-1006">Bacterial flagellum protein export</keyword>
<dbReference type="RefSeq" id="WP_153660795.1">
    <property type="nucleotide sequence ID" value="NZ_JAAIKR010000001.1"/>
</dbReference>
<evidence type="ECO:0000256" key="8">
    <source>
        <dbReference type="ARBA" id="ARBA00022927"/>
    </source>
</evidence>
<proteinExistence type="inferred from homology"/>
<dbReference type="PANTHER" id="PTHR38786">
    <property type="entry name" value="FLAGELLAR FLIJ PROTEIN"/>
    <property type="match status" value="1"/>
</dbReference>
<keyword evidence="12" id="KW-0282">Flagellum</keyword>
<dbReference type="Proteomes" id="UP000811844">
    <property type="component" value="Unassembled WGS sequence"/>
</dbReference>
<comment type="similarity">
    <text evidence="2">Belongs to the FliJ family.</text>
</comment>
<evidence type="ECO:0000256" key="4">
    <source>
        <dbReference type="ARBA" id="ARBA00022448"/>
    </source>
</evidence>
<keyword evidence="9" id="KW-0472">Membrane</keyword>
<gene>
    <name evidence="12" type="primary">fliJ</name>
    <name evidence="12" type="ORF">G3R48_02045</name>
</gene>
<dbReference type="PIRSF" id="PIRSF019404">
    <property type="entry name" value="FliJ"/>
    <property type="match status" value="1"/>
</dbReference>
<comment type="subcellular location">
    <subcellularLocation>
        <location evidence="1">Cell membrane</location>
        <topology evidence="1">Peripheral membrane protein</topology>
        <orientation evidence="1">Cytoplasmic side</orientation>
    </subcellularLocation>
</comment>
<dbReference type="Pfam" id="PF02050">
    <property type="entry name" value="FliJ"/>
    <property type="match status" value="1"/>
</dbReference>
<keyword evidence="11" id="KW-0175">Coiled coil</keyword>
<dbReference type="InterPro" id="IPR052570">
    <property type="entry name" value="FliJ"/>
</dbReference>
<keyword evidence="12" id="KW-0966">Cell projection</keyword>
<keyword evidence="6" id="KW-0145">Chemotaxis</keyword>
<evidence type="ECO:0000256" key="10">
    <source>
        <dbReference type="ARBA" id="ARBA00023225"/>
    </source>
</evidence>
<reference evidence="12 13" key="1">
    <citation type="submission" date="2020-02" db="EMBL/GenBank/DDBJ databases">
        <title>Shewanella WXL01 sp. nov., a marine bacterium isolated from green algae in Luhuitou Fringing Reef (Northern South China Sea).</title>
        <authorList>
            <person name="Wang X."/>
        </authorList>
    </citation>
    <scope>NUCLEOTIDE SEQUENCE [LARGE SCALE GENOMIC DNA]</scope>
    <source>
        <strain evidence="12 13">MCCC 1A01895</strain>
    </source>
</reference>
<evidence type="ECO:0000256" key="7">
    <source>
        <dbReference type="ARBA" id="ARBA00022795"/>
    </source>
</evidence>
<sequence length="151" mass="17690">MAKTDPLITVLKLASEAEEQAALQLKAAQFEKQKMQTQLDALNNYRLDYMKQIGAQQGHALSASHYHQFHRFIKQIDDAITQQVTAVKETEKQVGYRQIHWQEKQQKRKAVEMLLEKKRLAAEVAEAKREQKMSDEFAIQQYFRNRQKNNS</sequence>
<keyword evidence="8" id="KW-0653">Protein transport</keyword>
<comment type="caution">
    <text evidence="12">The sequence shown here is derived from an EMBL/GenBank/DDBJ whole genome shotgun (WGS) entry which is preliminary data.</text>
</comment>
<evidence type="ECO:0000256" key="11">
    <source>
        <dbReference type="SAM" id="Coils"/>
    </source>
</evidence>
<dbReference type="Gene3D" id="1.10.287.1700">
    <property type="match status" value="1"/>
</dbReference>
<dbReference type="InterPro" id="IPR018006">
    <property type="entry name" value="Flag_FliJ_proteobac"/>
</dbReference>
<keyword evidence="4" id="KW-0813">Transport</keyword>
<evidence type="ECO:0000256" key="1">
    <source>
        <dbReference type="ARBA" id="ARBA00004413"/>
    </source>
</evidence>
<accession>A0ABS5HYB3</accession>
<dbReference type="NCBIfam" id="TIGR02473">
    <property type="entry name" value="flagell_FliJ"/>
    <property type="match status" value="1"/>
</dbReference>
<keyword evidence="7" id="KW-1005">Bacterial flagellum biogenesis</keyword>
<keyword evidence="13" id="KW-1185">Reference proteome</keyword>
<feature type="coiled-coil region" evidence="11">
    <location>
        <begin position="13"/>
        <end position="45"/>
    </location>
</feature>
<dbReference type="InterPro" id="IPR012823">
    <property type="entry name" value="Flagell_FliJ"/>
</dbReference>
<evidence type="ECO:0000313" key="13">
    <source>
        <dbReference type="Proteomes" id="UP000811844"/>
    </source>
</evidence>
<evidence type="ECO:0000313" key="12">
    <source>
        <dbReference type="EMBL" id="MBR9726772.1"/>
    </source>
</evidence>
<evidence type="ECO:0000256" key="3">
    <source>
        <dbReference type="ARBA" id="ARBA00020392"/>
    </source>
</evidence>
<evidence type="ECO:0000256" key="2">
    <source>
        <dbReference type="ARBA" id="ARBA00010004"/>
    </source>
</evidence>
<name>A0ABS5HYB3_9GAMM</name>
<dbReference type="EMBL" id="JAAIKR010000001">
    <property type="protein sequence ID" value="MBR9726772.1"/>
    <property type="molecule type" value="Genomic_DNA"/>
</dbReference>